<sequence>MKKLILILFLAFLVGQQLCAQKPENLDEARMARIDSLLNDLLFGEDVSAYAQGLKQNFQFLYLRANYDTKTYFAGREIGNDQYNLSGQLFYMHSNGIFAGVSGSWYSQLDPGYRTTVLTLGYGKGLKKAKFLRYRFSYDYYLFNNDDPDFDPLYTSGLNTGITLKSKSLGTRFDAAFLLGKEVSTQLSWDFYAYLNLVKLGKYDKIRLEPEVSLSFGTEAAAFSLSEVLVDPVTNDVYDTYYEDVFGLLNVQLILPLNITYRNFDFEVSYQYNLPRTQGDALSYPESSSFRLSLGYMFSL</sequence>
<proteinExistence type="predicted"/>
<feature type="signal peptide" evidence="1">
    <location>
        <begin position="1"/>
        <end position="20"/>
    </location>
</feature>
<protein>
    <submittedName>
        <fullName evidence="2">Uncharacterized protein</fullName>
    </submittedName>
</protein>
<gene>
    <name evidence="2" type="ORF">N2K84_00225</name>
</gene>
<dbReference type="Proteomes" id="UP001163821">
    <property type="component" value="Unassembled WGS sequence"/>
</dbReference>
<keyword evidence="1" id="KW-0732">Signal</keyword>
<accession>A0AA41Y3F1</accession>
<feature type="chain" id="PRO_5041392932" evidence="1">
    <location>
        <begin position="21"/>
        <end position="300"/>
    </location>
</feature>
<organism evidence="2 3">
    <name type="scientific">Gaoshiqia sediminis</name>
    <dbReference type="NCBI Taxonomy" id="2986998"/>
    <lineage>
        <taxon>Bacteria</taxon>
        <taxon>Pseudomonadati</taxon>
        <taxon>Bacteroidota</taxon>
        <taxon>Bacteroidia</taxon>
        <taxon>Marinilabiliales</taxon>
        <taxon>Prolixibacteraceae</taxon>
        <taxon>Gaoshiqia</taxon>
    </lineage>
</organism>
<name>A0AA41Y3F1_9BACT</name>
<evidence type="ECO:0000313" key="3">
    <source>
        <dbReference type="Proteomes" id="UP001163821"/>
    </source>
</evidence>
<evidence type="ECO:0000313" key="2">
    <source>
        <dbReference type="EMBL" id="MCW0481134.1"/>
    </source>
</evidence>
<keyword evidence="3" id="KW-1185">Reference proteome</keyword>
<dbReference type="AlphaFoldDB" id="A0AA41Y3F1"/>
<dbReference type="RefSeq" id="WP_282589739.1">
    <property type="nucleotide sequence ID" value="NZ_JAPAAF010000001.1"/>
</dbReference>
<reference evidence="2" key="1">
    <citation type="submission" date="2022-10" db="EMBL/GenBank/DDBJ databases">
        <title>Gaoshiqiia sediminis gen. nov., sp. nov., isolated from coastal sediment.</title>
        <authorList>
            <person name="Yu W.X."/>
            <person name="Mu D.S."/>
            <person name="Du J.Z."/>
            <person name="Liang Y.Q."/>
        </authorList>
    </citation>
    <scope>NUCLEOTIDE SEQUENCE</scope>
    <source>
        <strain evidence="2">A06</strain>
    </source>
</reference>
<comment type="caution">
    <text evidence="2">The sequence shown here is derived from an EMBL/GenBank/DDBJ whole genome shotgun (WGS) entry which is preliminary data.</text>
</comment>
<evidence type="ECO:0000256" key="1">
    <source>
        <dbReference type="SAM" id="SignalP"/>
    </source>
</evidence>
<dbReference type="EMBL" id="JAPAAF010000001">
    <property type="protein sequence ID" value="MCW0481134.1"/>
    <property type="molecule type" value="Genomic_DNA"/>
</dbReference>